<comment type="caution">
    <text evidence="1">The sequence shown here is derived from an EMBL/GenBank/DDBJ whole genome shotgun (WGS) entry which is preliminary data.</text>
</comment>
<gene>
    <name evidence="1" type="ORF">HNR70_000484</name>
</gene>
<dbReference type="Proteomes" id="UP000588158">
    <property type="component" value="Unassembled WGS sequence"/>
</dbReference>
<dbReference type="PANTHER" id="PTHR38479:SF2">
    <property type="entry name" value="WINGED HELIX DNA-BINDING DOMAIN-CONTAINING PROTEIN"/>
    <property type="match status" value="1"/>
</dbReference>
<accession>A0A841AAL6</accession>
<dbReference type="EMBL" id="JACHLZ010000001">
    <property type="protein sequence ID" value="MBB5830671.1"/>
    <property type="molecule type" value="Genomic_DNA"/>
</dbReference>
<dbReference type="InterPro" id="IPR009351">
    <property type="entry name" value="AlkZ-like"/>
</dbReference>
<evidence type="ECO:0000313" key="2">
    <source>
        <dbReference type="Proteomes" id="UP000588158"/>
    </source>
</evidence>
<organism evidence="1 2">
    <name type="scientific">Brachybacterium aquaticum</name>
    <dbReference type="NCBI Taxonomy" id="1432564"/>
    <lineage>
        <taxon>Bacteria</taxon>
        <taxon>Bacillati</taxon>
        <taxon>Actinomycetota</taxon>
        <taxon>Actinomycetes</taxon>
        <taxon>Micrococcales</taxon>
        <taxon>Dermabacteraceae</taxon>
        <taxon>Brachybacterium</taxon>
    </lineage>
</organism>
<name>A0A841AAL6_9MICO</name>
<dbReference type="PANTHER" id="PTHR38479">
    <property type="entry name" value="LMO0824 PROTEIN"/>
    <property type="match status" value="1"/>
</dbReference>
<keyword evidence="2" id="KW-1185">Reference proteome</keyword>
<evidence type="ECO:0008006" key="3">
    <source>
        <dbReference type="Google" id="ProtNLM"/>
    </source>
</evidence>
<evidence type="ECO:0000313" key="1">
    <source>
        <dbReference type="EMBL" id="MBB5830671.1"/>
    </source>
</evidence>
<sequence length="404" mass="43145">MTAPSPMTSLDASRALAWRLHRHGLDAPSADGAAEVAERVLALRAWPHDLAELAIGIRSAHPAPGALARALETGEVVAAYALRGGSTALTASAASVLLRVRATTRVWETARYQRQGRFALEDWAPLRESVRRVLADGPRTRAEISAHLARDPALRHLAEAATGIGADSLYKPLHWWGDICFGPPRDGTATFRLVREGEHRPEHQDLDEAGPEAVRLYLAAYGPATEENLLYFLAEGLSAPRRRVLGWLADLGDEVTTVQLTGPSNAASGSATSEAQAPTRTPSLAYVLTADLDRITATEPTEAVRLVPGFDPWIMGPGTADPRLLAPARRALASRGAHLMLRGGVVTGTWRRSGDALTIDWFPEAGLSPRALLEDEARRVAGVVAAVGGAAPDRDLRITITDSA</sequence>
<proteinExistence type="predicted"/>
<dbReference type="RefSeq" id="WP_184324253.1">
    <property type="nucleotide sequence ID" value="NZ_JACHLZ010000001.1"/>
</dbReference>
<protein>
    <recommendedName>
        <fullName evidence="3">Winged helix DNA-binding domain-containing protein</fullName>
    </recommendedName>
</protein>
<dbReference type="Pfam" id="PF06224">
    <property type="entry name" value="AlkZ-like"/>
    <property type="match status" value="1"/>
</dbReference>
<dbReference type="AlphaFoldDB" id="A0A841AAL6"/>
<reference evidence="1 2" key="1">
    <citation type="submission" date="2020-08" db="EMBL/GenBank/DDBJ databases">
        <title>Sequencing the genomes of 1000 actinobacteria strains.</title>
        <authorList>
            <person name="Klenk H.-P."/>
        </authorList>
    </citation>
    <scope>NUCLEOTIDE SEQUENCE [LARGE SCALE GENOMIC DNA]</scope>
    <source>
        <strain evidence="1 2">DSM 28796</strain>
    </source>
</reference>